<proteinExistence type="predicted"/>
<comment type="caution">
    <text evidence="3">The sequence shown here is derived from an EMBL/GenBank/DDBJ whole genome shotgun (WGS) entry which is preliminary data.</text>
</comment>
<dbReference type="EMBL" id="ANIY01003090">
    <property type="protein sequence ID" value="ETP37422.1"/>
    <property type="molecule type" value="Genomic_DNA"/>
</dbReference>
<name>W2YRG1_PHYNI</name>
<dbReference type="OrthoDB" id="120651at2759"/>
<dbReference type="AlphaFoldDB" id="W2YRG1"/>
<feature type="chain" id="PRO_5004829773" description="RxLR effector protein" evidence="2">
    <location>
        <begin position="24"/>
        <end position="93"/>
    </location>
</feature>
<evidence type="ECO:0008006" key="5">
    <source>
        <dbReference type="Google" id="ProtNLM"/>
    </source>
</evidence>
<accession>W2YRG1</accession>
<dbReference type="Proteomes" id="UP000018948">
    <property type="component" value="Unassembled WGS sequence"/>
</dbReference>
<gene>
    <name evidence="3" type="ORF">F442_14770</name>
</gene>
<evidence type="ECO:0000313" key="4">
    <source>
        <dbReference type="Proteomes" id="UP000018948"/>
    </source>
</evidence>
<evidence type="ECO:0000256" key="2">
    <source>
        <dbReference type="SAM" id="SignalP"/>
    </source>
</evidence>
<organism evidence="3 4">
    <name type="scientific">Phytophthora nicotianae P10297</name>
    <dbReference type="NCBI Taxonomy" id="1317064"/>
    <lineage>
        <taxon>Eukaryota</taxon>
        <taxon>Sar</taxon>
        <taxon>Stramenopiles</taxon>
        <taxon>Oomycota</taxon>
        <taxon>Peronosporomycetes</taxon>
        <taxon>Peronosporales</taxon>
        <taxon>Peronosporaceae</taxon>
        <taxon>Phytophthora</taxon>
    </lineage>
</organism>
<protein>
    <recommendedName>
        <fullName evidence="5">RxLR effector protein</fullName>
    </recommendedName>
</protein>
<sequence>MQLVKGLIIVAFATALYISSTTADDSVDVKENTSNVRKLYYTRFPTPSPVANRKLYYTKVPTPSPDAESRRRVPLPRAATERCEQVLSGNNPS</sequence>
<feature type="region of interest" description="Disordered" evidence="1">
    <location>
        <begin position="58"/>
        <end position="93"/>
    </location>
</feature>
<evidence type="ECO:0000313" key="3">
    <source>
        <dbReference type="EMBL" id="ETP37422.1"/>
    </source>
</evidence>
<evidence type="ECO:0000256" key="1">
    <source>
        <dbReference type="SAM" id="MobiDB-lite"/>
    </source>
</evidence>
<keyword evidence="2" id="KW-0732">Signal</keyword>
<feature type="signal peptide" evidence="2">
    <location>
        <begin position="1"/>
        <end position="23"/>
    </location>
</feature>
<reference evidence="3 4" key="1">
    <citation type="submission" date="2013-11" db="EMBL/GenBank/DDBJ databases">
        <title>The Genome Sequence of Phytophthora parasitica P10297.</title>
        <authorList>
            <consortium name="The Broad Institute Genomics Platform"/>
            <person name="Russ C."/>
            <person name="Tyler B."/>
            <person name="Panabieres F."/>
            <person name="Shan W."/>
            <person name="Tripathy S."/>
            <person name="Grunwald N."/>
            <person name="Machado M."/>
            <person name="Johnson C.S."/>
            <person name="Walker B."/>
            <person name="Young S.K."/>
            <person name="Zeng Q."/>
            <person name="Gargeya S."/>
            <person name="Fitzgerald M."/>
            <person name="Haas B."/>
            <person name="Abouelleil A."/>
            <person name="Allen A.W."/>
            <person name="Alvarado L."/>
            <person name="Arachchi H.M."/>
            <person name="Berlin A.M."/>
            <person name="Chapman S.B."/>
            <person name="Gainer-Dewar J."/>
            <person name="Goldberg J."/>
            <person name="Griggs A."/>
            <person name="Gujja S."/>
            <person name="Hansen M."/>
            <person name="Howarth C."/>
            <person name="Imamovic A."/>
            <person name="Ireland A."/>
            <person name="Larimer J."/>
            <person name="McCowan C."/>
            <person name="Murphy C."/>
            <person name="Pearson M."/>
            <person name="Poon T.W."/>
            <person name="Priest M."/>
            <person name="Roberts A."/>
            <person name="Saif S."/>
            <person name="Shea T."/>
            <person name="Sisk P."/>
            <person name="Sykes S."/>
            <person name="Wortman J."/>
            <person name="Nusbaum C."/>
            <person name="Birren B."/>
        </authorList>
    </citation>
    <scope>NUCLEOTIDE SEQUENCE [LARGE SCALE GENOMIC DNA]</scope>
    <source>
        <strain evidence="3 4">P10297</strain>
    </source>
</reference>